<dbReference type="InterPro" id="IPR057670">
    <property type="entry name" value="SH3_retrovirus"/>
</dbReference>
<accession>A5B7P8</accession>
<evidence type="ECO:0000256" key="5">
    <source>
        <dbReference type="SAM" id="MobiDB-lite"/>
    </source>
</evidence>
<dbReference type="AlphaFoldDB" id="A5B7P8"/>
<evidence type="ECO:0000256" key="1">
    <source>
        <dbReference type="ARBA" id="ARBA00022670"/>
    </source>
</evidence>
<dbReference type="GO" id="GO:0006508">
    <property type="term" value="P:proteolysis"/>
    <property type="evidence" value="ECO:0007669"/>
    <property type="project" value="UniProtKB-KW"/>
</dbReference>
<keyword evidence="1" id="KW-0645">Protease</keyword>
<evidence type="ECO:0000259" key="6">
    <source>
        <dbReference type="PROSITE" id="PS50994"/>
    </source>
</evidence>
<dbReference type="InterPro" id="IPR054722">
    <property type="entry name" value="PolX-like_BBD"/>
</dbReference>
<dbReference type="GO" id="GO:0015074">
    <property type="term" value="P:DNA integration"/>
    <property type="evidence" value="ECO:0007669"/>
    <property type="project" value="InterPro"/>
</dbReference>
<name>A5B7P8_VITVI</name>
<gene>
    <name evidence="7" type="ORF">VITISV_039222</name>
</gene>
<dbReference type="InterPro" id="IPR012337">
    <property type="entry name" value="RNaseH-like_sf"/>
</dbReference>
<dbReference type="EMBL" id="AM449551">
    <property type="protein sequence ID" value="CAN82937.1"/>
    <property type="molecule type" value="Genomic_DNA"/>
</dbReference>
<dbReference type="PROSITE" id="PS50994">
    <property type="entry name" value="INTEGRASE"/>
    <property type="match status" value="1"/>
</dbReference>
<proteinExistence type="predicted"/>
<dbReference type="Gene3D" id="3.30.420.10">
    <property type="entry name" value="Ribonuclease H-like superfamily/Ribonuclease H"/>
    <property type="match status" value="1"/>
</dbReference>
<dbReference type="InterPro" id="IPR036875">
    <property type="entry name" value="Znf_CCHC_sf"/>
</dbReference>
<feature type="compositionally biased region" description="Polar residues" evidence="5">
    <location>
        <begin position="486"/>
        <end position="499"/>
    </location>
</feature>
<dbReference type="SUPFAM" id="SSF57756">
    <property type="entry name" value="Retrovirus zinc finger-like domains"/>
    <property type="match status" value="1"/>
</dbReference>
<sequence>MAVPEWRKAVEEEMEALRKNGRWKTIDLLKGEMAVGWKWVFIVKYNSDGSIERSKARLVAKGFTQTYDIDYQETFALVEKLNLIQVLSLVANIDWPLMQLDIKNAFLNGDLEEEVYMDAPSEEALNEMEKLKSTLAQEFKIKDLGNLMFFLGMGIVRSKKVPARALKSVLLPFRSMTKYGMASSQVSSVTSPESGGRSEIPNLGGNDSSPILITGHKLNGHNYLQWSQSVLLFICGKGKDEYLTGEAVMPETTEPGFRKWKIENSMIMSWLINSMNNDIGENFLLFGTAKDIWDAAKETYSSSENTSELFQVESALHDFRQGEQSVTQYYNTFTRYWQQLDLFETHSWKCSDDAATYRQIVEQKRLFKFFLGLNRELDDVRGRIMGIKPLPSLREAFSEVRREESRKKVMMGSKEQPAPTLDASALATRSFNSSGGDRQKRDRPWCDYCKKPGHYKETCWKLHGKPADWKPKPRFDRDGRAHVAANSESTSVPEPTFTANRGGMRPWIVDTGASDHMTGDAAILQNYKPSNGHSSVHIADGSKSKIAGTGSIKLTKDLYLDSVLHVPNLDCNLLSISKLAHDLQCVTKFYPNLCVFQDLKSGKMIGSAELCSGLYLLSCGQFSNQVSQASCVQSQSMSESFNSVSNSKVNKDKKSEVGHIFQTFNLMVQNQFNSKIQVLKSDNAKEYFTSSLSTYLQNHGIIHISSCVDTPQQNGVAERKNRHLLEVTRCLMFSSNVPNYFWGEAILTATYLINRMPSRVLTFQSPRQLFLKQFPHTHAASSDLPLKVFGCTAFVHVYSQNRSKFAPRANKCIFLGYSPTQKGYKCYSPTNKRFYTTMDVSFFEHVFFYPKSHVQGESMNEHHVWESFLEGVPSFHSESPNPSQFAPTELSTPMPPSVQPAQHTNVPSPVTIQSPMPIQPIAPQLANENLQVYIRRRKRQELEHGSQSTCGQYIDSNSSLPEENIGEDRAGEVLIPSIDDSTLPIALRKGVRRCTDHPIGNYVTYEGLSPSYRAFATSLDDTQVPNTIQEALKISEWKKAVQDEIDALEKNGTWTITDLPVGKRPVGCKWIFTIKYKADGSVERFKARLVARGFTQSYGIDYQETFAPVAKLNTIRILLSLAVNQDWCLQQLDIKNAFLNGDLEEEVYMEIPPGFEESMAKNQVCKLQKSLYGLKQSPRAWFDRFTKAVLKLG</sequence>
<dbReference type="Pfam" id="PF14223">
    <property type="entry name" value="Retrotran_gag_2"/>
    <property type="match status" value="1"/>
</dbReference>
<evidence type="ECO:0000256" key="2">
    <source>
        <dbReference type="ARBA" id="ARBA00022723"/>
    </source>
</evidence>
<dbReference type="ExpressionAtlas" id="A5B7P8">
    <property type="expression patterns" value="baseline and differential"/>
</dbReference>
<dbReference type="GO" id="GO:0003676">
    <property type="term" value="F:nucleic acid binding"/>
    <property type="evidence" value="ECO:0007669"/>
    <property type="project" value="InterPro"/>
</dbReference>
<protein>
    <recommendedName>
        <fullName evidence="6">Integrase catalytic domain-containing protein</fullName>
    </recommendedName>
</protein>
<dbReference type="GO" id="GO:0004190">
    <property type="term" value="F:aspartic-type endopeptidase activity"/>
    <property type="evidence" value="ECO:0007669"/>
    <property type="project" value="UniProtKB-KW"/>
</dbReference>
<dbReference type="InterPro" id="IPR013103">
    <property type="entry name" value="RVT_2"/>
</dbReference>
<dbReference type="Pfam" id="PF22936">
    <property type="entry name" value="Pol_BBD"/>
    <property type="match status" value="1"/>
</dbReference>
<feature type="region of interest" description="Disordered" evidence="5">
    <location>
        <begin position="876"/>
        <end position="904"/>
    </location>
</feature>
<keyword evidence="4" id="KW-0378">Hydrolase</keyword>
<reference evidence="7" key="1">
    <citation type="journal article" date="2007" name="PLoS ONE">
        <title>The first genome sequence of an elite grapevine cultivar (Pinot noir Vitis vinifera L.): coping with a highly heterozygous genome.</title>
        <authorList>
            <person name="Velasco R."/>
            <person name="Zharkikh A."/>
            <person name="Troggio M."/>
            <person name="Cartwright D.A."/>
            <person name="Cestaro A."/>
            <person name="Pruss D."/>
            <person name="Pindo M."/>
            <person name="FitzGerald L.M."/>
            <person name="Vezzulli S."/>
            <person name="Reid J."/>
            <person name="Malacarne G."/>
            <person name="Iliev D."/>
            <person name="Coppola G."/>
            <person name="Wardell B."/>
            <person name="Micheletti D."/>
            <person name="Macalma T."/>
            <person name="Facci M."/>
            <person name="Mitchell J.T."/>
            <person name="Perazzolli M."/>
            <person name="Eldredge G."/>
            <person name="Gatto P."/>
            <person name="Oyzerski R."/>
            <person name="Moretto M."/>
            <person name="Gutin N."/>
            <person name="Stefanini M."/>
            <person name="Chen Y."/>
            <person name="Segala C."/>
            <person name="Davenport C."/>
            <person name="Dematte L."/>
            <person name="Mraz A."/>
            <person name="Battilana J."/>
            <person name="Stormo K."/>
            <person name="Costa F."/>
            <person name="Tao Q."/>
            <person name="Si-Ammour A."/>
            <person name="Harkins T."/>
            <person name="Lackey A."/>
            <person name="Perbost C."/>
            <person name="Taillon B."/>
            <person name="Stella A."/>
            <person name="Solovyev V."/>
            <person name="Fawcett J.A."/>
            <person name="Sterck L."/>
            <person name="Vandepoele K."/>
            <person name="Grando S.M."/>
            <person name="Toppo S."/>
            <person name="Moser C."/>
            <person name="Lanchbury J."/>
            <person name="Bogden R."/>
            <person name="Skolnick M."/>
            <person name="Sgaramella V."/>
            <person name="Bhatnagar S.K."/>
            <person name="Fontana P."/>
            <person name="Gutin A."/>
            <person name="Van de Peer Y."/>
            <person name="Salamini F."/>
            <person name="Viola R."/>
        </authorList>
    </citation>
    <scope>NUCLEOTIDE SEQUENCE</scope>
</reference>
<dbReference type="Pfam" id="PF07727">
    <property type="entry name" value="RVT_2"/>
    <property type="match status" value="2"/>
</dbReference>
<evidence type="ECO:0000313" key="7">
    <source>
        <dbReference type="EMBL" id="CAN82937.1"/>
    </source>
</evidence>
<keyword evidence="3" id="KW-0064">Aspartyl protease</keyword>
<feature type="compositionally biased region" description="Polar residues" evidence="5">
    <location>
        <begin position="876"/>
        <end position="891"/>
    </location>
</feature>
<dbReference type="SUPFAM" id="SSF56672">
    <property type="entry name" value="DNA/RNA polymerases"/>
    <property type="match status" value="2"/>
</dbReference>
<feature type="region of interest" description="Disordered" evidence="5">
    <location>
        <begin position="482"/>
        <end position="504"/>
    </location>
</feature>
<dbReference type="PANTHER" id="PTHR42648">
    <property type="entry name" value="TRANSPOSASE, PUTATIVE-RELATED"/>
    <property type="match status" value="1"/>
</dbReference>
<organism evidence="7">
    <name type="scientific">Vitis vinifera</name>
    <name type="common">Grape</name>
    <dbReference type="NCBI Taxonomy" id="29760"/>
    <lineage>
        <taxon>Eukaryota</taxon>
        <taxon>Viridiplantae</taxon>
        <taxon>Streptophyta</taxon>
        <taxon>Embryophyta</taxon>
        <taxon>Tracheophyta</taxon>
        <taxon>Spermatophyta</taxon>
        <taxon>Magnoliopsida</taxon>
        <taxon>eudicotyledons</taxon>
        <taxon>Gunneridae</taxon>
        <taxon>Pentapetalae</taxon>
        <taxon>rosids</taxon>
        <taxon>Vitales</taxon>
        <taxon>Vitaceae</taxon>
        <taxon>Viteae</taxon>
        <taxon>Vitis</taxon>
    </lineage>
</organism>
<dbReference type="PANTHER" id="PTHR42648:SF22">
    <property type="entry name" value="REVERSE TRANSCRIPTASE TY1_COPIA-TYPE DOMAIN-CONTAINING PROTEIN"/>
    <property type="match status" value="1"/>
</dbReference>
<dbReference type="Pfam" id="PF25597">
    <property type="entry name" value="SH3_retrovirus"/>
    <property type="match status" value="1"/>
</dbReference>
<dbReference type="InterPro" id="IPR036397">
    <property type="entry name" value="RNaseH_sf"/>
</dbReference>
<evidence type="ECO:0000256" key="4">
    <source>
        <dbReference type="ARBA" id="ARBA00022801"/>
    </source>
</evidence>
<dbReference type="InterPro" id="IPR043502">
    <property type="entry name" value="DNA/RNA_pol_sf"/>
</dbReference>
<dbReference type="InterPro" id="IPR001584">
    <property type="entry name" value="Integrase_cat-core"/>
</dbReference>
<dbReference type="InterPro" id="IPR039537">
    <property type="entry name" value="Retrotran_Ty1/copia-like"/>
</dbReference>
<evidence type="ECO:0000256" key="3">
    <source>
        <dbReference type="ARBA" id="ARBA00022750"/>
    </source>
</evidence>
<dbReference type="SUPFAM" id="SSF53098">
    <property type="entry name" value="Ribonuclease H-like"/>
    <property type="match status" value="1"/>
</dbReference>
<dbReference type="GO" id="GO:0008270">
    <property type="term" value="F:zinc ion binding"/>
    <property type="evidence" value="ECO:0007669"/>
    <property type="project" value="InterPro"/>
</dbReference>
<feature type="domain" description="Integrase catalytic" evidence="6">
    <location>
        <begin position="650"/>
        <end position="774"/>
    </location>
</feature>
<keyword evidence="2" id="KW-0479">Metal-binding</keyword>